<protein>
    <submittedName>
        <fullName evidence="2">Uncharacterized protein</fullName>
    </submittedName>
</protein>
<feature type="non-terminal residue" evidence="2">
    <location>
        <position position="1"/>
    </location>
</feature>
<feature type="compositionally biased region" description="Basic and acidic residues" evidence="1">
    <location>
        <begin position="11"/>
        <end position="20"/>
    </location>
</feature>
<sequence length="20" mass="1972">EVGSISGVDEGVDKPLTRGG</sequence>
<proteinExistence type="predicted"/>
<gene>
    <name evidence="2" type="ORF">AFUS01_LOCUS16888</name>
</gene>
<accession>A0A8J2K1H3</accession>
<feature type="region of interest" description="Disordered" evidence="1">
    <location>
        <begin position="1"/>
        <end position="20"/>
    </location>
</feature>
<dbReference type="Proteomes" id="UP000708208">
    <property type="component" value="Unassembled WGS sequence"/>
</dbReference>
<feature type="non-terminal residue" evidence="2">
    <location>
        <position position="20"/>
    </location>
</feature>
<evidence type="ECO:0000313" key="2">
    <source>
        <dbReference type="EMBL" id="CAG7728079.1"/>
    </source>
</evidence>
<evidence type="ECO:0000256" key="1">
    <source>
        <dbReference type="SAM" id="MobiDB-lite"/>
    </source>
</evidence>
<keyword evidence="3" id="KW-1185">Reference proteome</keyword>
<evidence type="ECO:0000313" key="3">
    <source>
        <dbReference type="Proteomes" id="UP000708208"/>
    </source>
</evidence>
<comment type="caution">
    <text evidence="2">The sequence shown here is derived from an EMBL/GenBank/DDBJ whole genome shotgun (WGS) entry which is preliminary data.</text>
</comment>
<reference evidence="2" key="1">
    <citation type="submission" date="2021-06" db="EMBL/GenBank/DDBJ databases">
        <authorList>
            <person name="Hodson N. C."/>
            <person name="Mongue J. A."/>
            <person name="Jaron S. K."/>
        </authorList>
    </citation>
    <scope>NUCLEOTIDE SEQUENCE</scope>
</reference>
<organism evidence="2 3">
    <name type="scientific">Allacma fusca</name>
    <dbReference type="NCBI Taxonomy" id="39272"/>
    <lineage>
        <taxon>Eukaryota</taxon>
        <taxon>Metazoa</taxon>
        <taxon>Ecdysozoa</taxon>
        <taxon>Arthropoda</taxon>
        <taxon>Hexapoda</taxon>
        <taxon>Collembola</taxon>
        <taxon>Symphypleona</taxon>
        <taxon>Sminthuridae</taxon>
        <taxon>Allacma</taxon>
    </lineage>
</organism>
<name>A0A8J2K1H3_9HEXA</name>
<dbReference type="EMBL" id="CAJVCH010158323">
    <property type="protein sequence ID" value="CAG7728079.1"/>
    <property type="molecule type" value="Genomic_DNA"/>
</dbReference>
<dbReference type="AlphaFoldDB" id="A0A8J2K1H3"/>